<dbReference type="InterPro" id="IPR036196">
    <property type="entry name" value="Ptyr_pPase_sf"/>
</dbReference>
<keyword evidence="9" id="KW-1185">Reference proteome</keyword>
<dbReference type="SUPFAM" id="SSF52788">
    <property type="entry name" value="Phosphotyrosine protein phosphatases I"/>
    <property type="match status" value="1"/>
</dbReference>
<comment type="catalytic activity">
    <reaction evidence="5">
        <text>O-phospho-L-tyrosyl-[protein] + H2O = L-tyrosyl-[protein] + phosphate</text>
        <dbReference type="Rhea" id="RHEA:10684"/>
        <dbReference type="Rhea" id="RHEA-COMP:10136"/>
        <dbReference type="Rhea" id="RHEA-COMP:20101"/>
        <dbReference type="ChEBI" id="CHEBI:15377"/>
        <dbReference type="ChEBI" id="CHEBI:43474"/>
        <dbReference type="ChEBI" id="CHEBI:46858"/>
        <dbReference type="ChEBI" id="CHEBI:61978"/>
        <dbReference type="EC" id="3.1.3.48"/>
    </reaction>
</comment>
<evidence type="ECO:0000256" key="4">
    <source>
        <dbReference type="ARBA" id="ARBA00022912"/>
    </source>
</evidence>
<feature type="active site" description="Nucleophile" evidence="6">
    <location>
        <position position="11"/>
    </location>
</feature>
<dbReference type="EC" id="3.1.3.48" evidence="2"/>
<dbReference type="PANTHER" id="PTHR11717:SF31">
    <property type="entry name" value="LOW MOLECULAR WEIGHT PROTEIN-TYROSINE-PHOSPHATASE ETP-RELATED"/>
    <property type="match status" value="1"/>
</dbReference>
<dbReference type="SMART" id="SM00226">
    <property type="entry name" value="LMWPc"/>
    <property type="match status" value="1"/>
</dbReference>
<feature type="domain" description="Phosphotyrosine protein phosphatase I" evidence="7">
    <location>
        <begin position="5"/>
        <end position="147"/>
    </location>
</feature>
<evidence type="ECO:0000313" key="8">
    <source>
        <dbReference type="EMBL" id="APJ02658.1"/>
    </source>
</evidence>
<proteinExistence type="inferred from homology"/>
<name>A0A1L4CXI9_9BACT</name>
<dbReference type="EMBL" id="CP017834">
    <property type="protein sequence ID" value="APJ02658.1"/>
    <property type="molecule type" value="Genomic_DNA"/>
</dbReference>
<evidence type="ECO:0000259" key="7">
    <source>
        <dbReference type="SMART" id="SM00226"/>
    </source>
</evidence>
<evidence type="ECO:0000256" key="1">
    <source>
        <dbReference type="ARBA" id="ARBA00011063"/>
    </source>
</evidence>
<gene>
    <name evidence="8" type="ORF">AXG55_01405</name>
</gene>
<dbReference type="OrthoDB" id="5296843at2"/>
<accession>A0A1L4CXI9</accession>
<evidence type="ECO:0000256" key="3">
    <source>
        <dbReference type="ARBA" id="ARBA00022801"/>
    </source>
</evidence>
<dbReference type="InterPro" id="IPR023485">
    <property type="entry name" value="Ptyr_pPase"/>
</dbReference>
<dbReference type="PANTHER" id="PTHR11717">
    <property type="entry name" value="LOW MOLECULAR WEIGHT PROTEIN TYROSINE PHOSPHATASE"/>
    <property type="match status" value="1"/>
</dbReference>
<feature type="active site" evidence="6">
    <location>
        <position position="17"/>
    </location>
</feature>
<dbReference type="CDD" id="cd16343">
    <property type="entry name" value="LMWPTP"/>
    <property type="match status" value="1"/>
</dbReference>
<protein>
    <recommendedName>
        <fullName evidence="2">protein-tyrosine-phosphatase</fullName>
        <ecNumber evidence="2">3.1.3.48</ecNumber>
    </recommendedName>
</protein>
<keyword evidence="3" id="KW-0378">Hydrolase</keyword>
<reference evidence="8 9" key="1">
    <citation type="submission" date="2016-10" db="EMBL/GenBank/DDBJ databases">
        <title>Silvanigrella aquatica sp. nov., isolated from a freshwater lake located in the Black Forest, Germany, description of Silvanigrellaceae fam. nov., Silvanigrellales ord. nov., reclassification of the order Bdellovibrionales in the class Oligoflexia, reclassification of the families Bacteriovoracaceae and Halobacteriovoraceae in the new order Bacteriovoracales ord. nov., and reclassification of the family Pseudobacteriovoracaceae in the order Oligoflexiales.</title>
        <authorList>
            <person name="Hahn M.W."/>
            <person name="Schmidt J."/>
            <person name="Koll U."/>
            <person name="Rohde M."/>
            <person name="Verbag S."/>
            <person name="Pitt A."/>
            <person name="Nakai R."/>
            <person name="Naganuma T."/>
            <person name="Lang E."/>
        </authorList>
    </citation>
    <scope>NUCLEOTIDE SEQUENCE [LARGE SCALE GENOMIC DNA]</scope>
    <source>
        <strain evidence="8 9">MWH-Nonnen-W8red</strain>
    </source>
</reference>
<evidence type="ECO:0000256" key="2">
    <source>
        <dbReference type="ARBA" id="ARBA00013064"/>
    </source>
</evidence>
<evidence type="ECO:0000256" key="6">
    <source>
        <dbReference type="PIRSR" id="PIRSR617867-1"/>
    </source>
</evidence>
<dbReference type="Gene3D" id="3.40.50.2300">
    <property type="match status" value="1"/>
</dbReference>
<dbReference type="Pfam" id="PF01451">
    <property type="entry name" value="LMWPc"/>
    <property type="match status" value="1"/>
</dbReference>
<dbReference type="InterPro" id="IPR050438">
    <property type="entry name" value="LMW_PTPase"/>
</dbReference>
<dbReference type="PRINTS" id="PR00719">
    <property type="entry name" value="LMWPTPASE"/>
</dbReference>
<sequence length="150" mass="17013">MEKINSILVVCLGNICRSPYAEYKLKELLKNKNQQNINVSSAGIYAMVGEKAHELSIQVGQERGLNLNAHIARQLNNKLIFENDLILVMDTAQKNRIEENYAAAKGKVRCLGEFRNQSVQDPYGKPYSAYEEMAHLVDDCLNDWVNEILV</sequence>
<organism evidence="8 9">
    <name type="scientific">Silvanigrella aquatica</name>
    <dbReference type="NCBI Taxonomy" id="1915309"/>
    <lineage>
        <taxon>Bacteria</taxon>
        <taxon>Pseudomonadati</taxon>
        <taxon>Bdellovibrionota</taxon>
        <taxon>Oligoflexia</taxon>
        <taxon>Silvanigrellales</taxon>
        <taxon>Silvanigrellaceae</taxon>
        <taxon>Silvanigrella</taxon>
    </lineage>
</organism>
<dbReference type="GO" id="GO:0004725">
    <property type="term" value="F:protein tyrosine phosphatase activity"/>
    <property type="evidence" value="ECO:0007669"/>
    <property type="project" value="UniProtKB-EC"/>
</dbReference>
<feature type="active site" description="Proton donor" evidence="6">
    <location>
        <position position="121"/>
    </location>
</feature>
<dbReference type="STRING" id="1915309.AXG55_01405"/>
<comment type="similarity">
    <text evidence="1">Belongs to the low molecular weight phosphotyrosine protein phosphatase family.</text>
</comment>
<dbReference type="RefSeq" id="WP_148696364.1">
    <property type="nucleotide sequence ID" value="NZ_CP017834.1"/>
</dbReference>
<evidence type="ECO:0000256" key="5">
    <source>
        <dbReference type="ARBA" id="ARBA00051722"/>
    </source>
</evidence>
<dbReference type="KEGG" id="saqi:AXG55_01405"/>
<dbReference type="AlphaFoldDB" id="A0A1L4CXI9"/>
<dbReference type="InterPro" id="IPR017867">
    <property type="entry name" value="Tyr_phospatase_low_mol_wt"/>
</dbReference>
<keyword evidence="4" id="KW-0904">Protein phosphatase</keyword>
<evidence type="ECO:0000313" key="9">
    <source>
        <dbReference type="Proteomes" id="UP000184731"/>
    </source>
</evidence>
<dbReference type="Proteomes" id="UP000184731">
    <property type="component" value="Chromosome"/>
</dbReference>